<organism evidence="3">
    <name type="scientific">freshwater metagenome</name>
    <dbReference type="NCBI Taxonomy" id="449393"/>
    <lineage>
        <taxon>unclassified sequences</taxon>
        <taxon>metagenomes</taxon>
        <taxon>ecological metagenomes</taxon>
    </lineage>
</organism>
<reference evidence="3" key="1">
    <citation type="submission" date="2020-05" db="EMBL/GenBank/DDBJ databases">
        <authorList>
            <person name="Chiriac C."/>
            <person name="Salcher M."/>
            <person name="Ghai R."/>
            <person name="Kavagutti S V."/>
        </authorList>
    </citation>
    <scope>NUCLEOTIDE SEQUENCE</scope>
</reference>
<evidence type="ECO:0000256" key="1">
    <source>
        <dbReference type="SAM" id="Phobius"/>
    </source>
</evidence>
<dbReference type="PANTHER" id="PTHR33840">
    <property type="match status" value="1"/>
</dbReference>
<feature type="domain" description="T6SS Phospholipase effector Tle1-like catalytic" evidence="2">
    <location>
        <begin position="3"/>
        <end position="209"/>
    </location>
</feature>
<keyword evidence="1" id="KW-0812">Transmembrane</keyword>
<proteinExistence type="predicted"/>
<feature type="transmembrane region" description="Helical" evidence="1">
    <location>
        <begin position="214"/>
        <end position="239"/>
    </location>
</feature>
<keyword evidence="1" id="KW-1133">Transmembrane helix</keyword>
<dbReference type="Pfam" id="PF09994">
    <property type="entry name" value="T6SS_Tle1-like_cat"/>
    <property type="match status" value="2"/>
</dbReference>
<dbReference type="InterPro" id="IPR029058">
    <property type="entry name" value="AB_hydrolase_fold"/>
</dbReference>
<keyword evidence="1" id="KW-0472">Membrane</keyword>
<dbReference type="InterPro" id="IPR018712">
    <property type="entry name" value="Tle1-like_cat"/>
</dbReference>
<dbReference type="PANTHER" id="PTHR33840:SF1">
    <property type="entry name" value="TLE1 PHOSPHOLIPASE DOMAIN-CONTAINING PROTEIN"/>
    <property type="match status" value="1"/>
</dbReference>
<accession>A0A6J7HLL2</accession>
<dbReference type="EMBL" id="CAFBMK010000103">
    <property type="protein sequence ID" value="CAB4920422.1"/>
    <property type="molecule type" value="Genomic_DNA"/>
</dbReference>
<feature type="transmembrane region" description="Helical" evidence="1">
    <location>
        <begin position="245"/>
        <end position="263"/>
    </location>
</feature>
<feature type="domain" description="T6SS Phospholipase effector Tle1-like catalytic" evidence="2">
    <location>
        <begin position="292"/>
        <end position="373"/>
    </location>
</feature>
<name>A0A6J7HLL2_9ZZZZ</name>
<sequence>MPKNIVIFSDGTGQDGGVRPEQRMSNIFKMYRATRPGPDSDIDPEQQVVFYDPGLGTDAGATGLTSIRRGLGKLLSSVTGRGITTNIVDCYEFIINHYRPGDRIWLFGFSRGAYTARSVATVLRLCGVPTKVADGSLPRFRAATRDIAQEAVFRVAEHGAGHPRADYEDEREELARRFRLKHGSDTDGEANAAPYFIGVFDTVASLGAKGPLRLVLGLLLAVIVAVGIGLGAALLHWLFDVGWTAGSLVAAAVVIGWTAWSHLSTSLKVFRRSPTGRGFTWHIAKWAGSDYDKLLGRRVTYARHAISLDENRADFPRVPWGTGKGVDAPVEVEGEPKPFLQLWFAGNHSDIGGSYPEAESRLSDVALEWMLEEARAVPHPLLVDAARLKLFPSAAGLQHDEVAGMADTIRNRTPALLRGLTRRLSWKVEHRSPKRNATLHPSVAERFALDSVPHQGGDGPYRPEALRHHERFDHLYR</sequence>
<evidence type="ECO:0000259" key="2">
    <source>
        <dbReference type="Pfam" id="PF09994"/>
    </source>
</evidence>
<protein>
    <submittedName>
        <fullName evidence="3">Unannotated protein</fullName>
    </submittedName>
</protein>
<evidence type="ECO:0000313" key="3">
    <source>
        <dbReference type="EMBL" id="CAB4920422.1"/>
    </source>
</evidence>
<dbReference type="SUPFAM" id="SSF53474">
    <property type="entry name" value="alpha/beta-Hydrolases"/>
    <property type="match status" value="1"/>
</dbReference>
<dbReference type="AlphaFoldDB" id="A0A6J7HLL2"/>
<gene>
    <name evidence="3" type="ORF">UFOPK3564_01798</name>
</gene>